<evidence type="ECO:0000256" key="4">
    <source>
        <dbReference type="ARBA" id="ARBA00022670"/>
    </source>
</evidence>
<dbReference type="eggNOG" id="COG0744">
    <property type="taxonomic scope" value="Bacteria"/>
</dbReference>
<feature type="region of interest" description="Disordered" evidence="17">
    <location>
        <begin position="677"/>
        <end position="724"/>
    </location>
</feature>
<evidence type="ECO:0000256" key="9">
    <source>
        <dbReference type="ARBA" id="ARBA00022960"/>
    </source>
</evidence>
<evidence type="ECO:0000259" key="19">
    <source>
        <dbReference type="Pfam" id="PF00905"/>
    </source>
</evidence>
<evidence type="ECO:0000256" key="11">
    <source>
        <dbReference type="ARBA" id="ARBA00022989"/>
    </source>
</evidence>
<evidence type="ECO:0000256" key="7">
    <source>
        <dbReference type="ARBA" id="ARBA00022692"/>
    </source>
</evidence>
<dbReference type="EMBL" id="CP003620">
    <property type="protein sequence ID" value="AFZ14452.1"/>
    <property type="molecule type" value="Genomic_DNA"/>
</dbReference>
<feature type="domain" description="Glycosyl transferase family 51" evidence="20">
    <location>
        <begin position="143"/>
        <end position="310"/>
    </location>
</feature>
<evidence type="ECO:0000256" key="3">
    <source>
        <dbReference type="ARBA" id="ARBA00022645"/>
    </source>
</evidence>
<dbReference type="Pfam" id="PF00905">
    <property type="entry name" value="Transpeptidase"/>
    <property type="match status" value="1"/>
</dbReference>
<evidence type="ECO:0000256" key="14">
    <source>
        <dbReference type="ARBA" id="ARBA00023316"/>
    </source>
</evidence>
<evidence type="ECO:0000256" key="6">
    <source>
        <dbReference type="ARBA" id="ARBA00022679"/>
    </source>
</evidence>
<feature type="region of interest" description="Disordered" evidence="17">
    <location>
        <begin position="1"/>
        <end position="46"/>
    </location>
</feature>
<dbReference type="SUPFAM" id="SSF53955">
    <property type="entry name" value="Lysozyme-like"/>
    <property type="match status" value="1"/>
</dbReference>
<evidence type="ECO:0000256" key="1">
    <source>
        <dbReference type="ARBA" id="ARBA00004370"/>
    </source>
</evidence>
<evidence type="ECO:0000256" key="5">
    <source>
        <dbReference type="ARBA" id="ARBA00022676"/>
    </source>
</evidence>
<evidence type="ECO:0000256" key="13">
    <source>
        <dbReference type="ARBA" id="ARBA00023268"/>
    </source>
</evidence>
<dbReference type="NCBIfam" id="TIGR02074">
    <property type="entry name" value="PBP_1a_fam"/>
    <property type="match status" value="1"/>
</dbReference>
<dbReference type="GO" id="GO:0071555">
    <property type="term" value="P:cell wall organization"/>
    <property type="evidence" value="ECO:0007669"/>
    <property type="project" value="UniProtKB-KW"/>
</dbReference>
<reference evidence="21 22" key="1">
    <citation type="submission" date="2012-06" db="EMBL/GenBank/DDBJ databases">
        <title>Finished chromosome of genome of Crinalium epipsammum PCC 9333.</title>
        <authorList>
            <consortium name="US DOE Joint Genome Institute"/>
            <person name="Gugger M."/>
            <person name="Coursin T."/>
            <person name="Rippka R."/>
            <person name="Tandeau De Marsac N."/>
            <person name="Huntemann M."/>
            <person name="Wei C.-L."/>
            <person name="Han J."/>
            <person name="Detter J.C."/>
            <person name="Han C."/>
            <person name="Tapia R."/>
            <person name="Davenport K."/>
            <person name="Daligault H."/>
            <person name="Erkkila T."/>
            <person name="Gu W."/>
            <person name="Munk A.C.C."/>
            <person name="Teshima H."/>
            <person name="Xu Y."/>
            <person name="Chain P."/>
            <person name="Chen A."/>
            <person name="Krypides N."/>
            <person name="Mavromatis K."/>
            <person name="Markowitz V."/>
            <person name="Szeto E."/>
            <person name="Ivanova N."/>
            <person name="Mikhailova N."/>
            <person name="Ovchinnikova G."/>
            <person name="Pagani I."/>
            <person name="Pati A."/>
            <person name="Goodwin L."/>
            <person name="Peters L."/>
            <person name="Pitluck S."/>
            <person name="Woyke T."/>
            <person name="Kerfeld C."/>
        </authorList>
    </citation>
    <scope>NUCLEOTIDE SEQUENCE [LARGE SCALE GENOMIC DNA]</scope>
    <source>
        <strain evidence="21 22">PCC 9333</strain>
    </source>
</reference>
<dbReference type="GO" id="GO:0006508">
    <property type="term" value="P:proteolysis"/>
    <property type="evidence" value="ECO:0007669"/>
    <property type="project" value="UniProtKB-KW"/>
</dbReference>
<evidence type="ECO:0000313" key="22">
    <source>
        <dbReference type="Proteomes" id="UP000010472"/>
    </source>
</evidence>
<evidence type="ECO:0000256" key="12">
    <source>
        <dbReference type="ARBA" id="ARBA00023136"/>
    </source>
</evidence>
<accession>K9W3W6</accession>
<dbReference type="AlphaFoldDB" id="K9W3W6"/>
<dbReference type="PATRIC" id="fig|1173022.3.peg.3910"/>
<comment type="catalytic activity">
    <reaction evidence="15">
        <text>Preferential cleavage: (Ac)2-L-Lys-D-Ala-|-D-Ala. Also transpeptidation of peptidyl-alanyl moieties that are N-acyl substituents of D-alanine.</text>
        <dbReference type="EC" id="3.4.16.4"/>
    </reaction>
</comment>
<keyword evidence="7 18" id="KW-0812">Transmembrane</keyword>
<feature type="transmembrane region" description="Helical" evidence="18">
    <location>
        <begin position="85"/>
        <end position="108"/>
    </location>
</feature>
<dbReference type="RefSeq" id="WP_015204557.1">
    <property type="nucleotide sequence ID" value="NC_019753.1"/>
</dbReference>
<feature type="compositionally biased region" description="Low complexity" evidence="17">
    <location>
        <begin position="19"/>
        <end position="29"/>
    </location>
</feature>
<keyword evidence="4" id="KW-0645">Protease</keyword>
<dbReference type="HOGENOM" id="CLU_006354_4_1_3"/>
<dbReference type="GO" id="GO:0008360">
    <property type="term" value="P:regulation of cell shape"/>
    <property type="evidence" value="ECO:0007669"/>
    <property type="project" value="UniProtKB-KW"/>
</dbReference>
<dbReference type="InterPro" id="IPR012338">
    <property type="entry name" value="Beta-lactam/transpept-like"/>
</dbReference>
<evidence type="ECO:0000256" key="15">
    <source>
        <dbReference type="ARBA" id="ARBA00034000"/>
    </source>
</evidence>
<dbReference type="Pfam" id="PF00912">
    <property type="entry name" value="Transgly"/>
    <property type="match status" value="1"/>
</dbReference>
<dbReference type="Gene3D" id="3.40.710.10">
    <property type="entry name" value="DD-peptidase/beta-lactamase superfamily"/>
    <property type="match status" value="1"/>
</dbReference>
<dbReference type="PANTHER" id="PTHR32282">
    <property type="entry name" value="BINDING PROTEIN TRANSPEPTIDASE, PUTATIVE-RELATED"/>
    <property type="match status" value="1"/>
</dbReference>
<feature type="compositionally biased region" description="Basic and acidic residues" evidence="17">
    <location>
        <begin position="715"/>
        <end position="724"/>
    </location>
</feature>
<keyword evidence="10" id="KW-0573">Peptidoglycan synthesis</keyword>
<evidence type="ECO:0000256" key="17">
    <source>
        <dbReference type="SAM" id="MobiDB-lite"/>
    </source>
</evidence>
<dbReference type="InterPro" id="IPR023346">
    <property type="entry name" value="Lysozyme-like_dom_sf"/>
</dbReference>
<sequence length="724" mass="80858">MSKFFPKLNFPSDKLNDLTSTSSESTSGTDVDKEKQDKSASQFQQLRQGIKQATSFLQRQKSSGEKVAPVSKESSNAKKRLMARYLVLLAGLGVGGGAIALTVGTYWLDSKLPDSTGNVLTYARPETLTIKAVDGSILKQSGPVTEEKLKIWETPQPLIDAFIAIEDRRFYQHEGVDYQGILRAAVSNLSAGGVVEGGSTLTQQLTRIVFLDQQRSMLRKLKEFRMAQKIEQDLTKEQILERYLNLVYLGEGAYGVADAAWVYFSKPVKDLTLSQMATLAGLAPAPNEYSPFASQELALQRRNRVLQRMQEANYISAAEAKAAISEPLLLKRSPLRRMERKASYFTEYIEKELPNYVSPKIIKAGGLTVETTLNPEWQEQAEKAIKNTIEESGRYSNFEQAAMVAIDTRNGNIRAMVGGKDFFDNQFNRVTQAKRQPGSTFKAFVYTTAIAAGFTPYRGYVDAPIAVDGYTPRNYSETYNGWMSMRDALINSINVVALKVLLDVGWQPMIDIAHKMGIESELQPIYSLPLGGSEVNLLELTSAYGTFATNGLHTKPSGIRRILNHRGEIIYQAKFTTERAIDEETSAIMNWMLRGVVNEGTGQAAQLEDRQVAGKTGTTDEARDLWFVGYIPQLVTGVWLGNDDNQPTNGKSTTAAYAWNQFMSQVVKEIRPEKFVPRPDNLENRKPQIKVQPIQPKNTVYGSRALQYLTDEENSDSRSSRRRR</sequence>
<gene>
    <name evidence="21" type="ORF">Cri9333_3634</name>
</gene>
<organism evidence="21 22">
    <name type="scientific">Crinalium epipsammum PCC 9333</name>
    <dbReference type="NCBI Taxonomy" id="1173022"/>
    <lineage>
        <taxon>Bacteria</taxon>
        <taxon>Bacillati</taxon>
        <taxon>Cyanobacteriota</taxon>
        <taxon>Cyanophyceae</taxon>
        <taxon>Gomontiellales</taxon>
        <taxon>Gomontiellaceae</taxon>
        <taxon>Crinalium</taxon>
    </lineage>
</organism>
<proteinExistence type="predicted"/>
<keyword evidence="6 21" id="KW-0808">Transferase</keyword>
<keyword evidence="13" id="KW-0511">Multifunctional enzyme</keyword>
<comment type="pathway">
    <text evidence="2">Cell wall biogenesis; peptidoglycan biosynthesis.</text>
</comment>
<evidence type="ECO:0000256" key="10">
    <source>
        <dbReference type="ARBA" id="ARBA00022984"/>
    </source>
</evidence>
<evidence type="ECO:0000256" key="8">
    <source>
        <dbReference type="ARBA" id="ARBA00022801"/>
    </source>
</evidence>
<dbReference type="Proteomes" id="UP000010472">
    <property type="component" value="Chromosome"/>
</dbReference>
<dbReference type="InterPro" id="IPR001460">
    <property type="entry name" value="PCN-bd_Tpept"/>
</dbReference>
<protein>
    <submittedName>
        <fullName evidence="21">Penicillin-binding protein, 1A family</fullName>
        <ecNumber evidence="21">2.4.1.129</ecNumber>
    </submittedName>
</protein>
<dbReference type="GO" id="GO:0008658">
    <property type="term" value="F:penicillin binding"/>
    <property type="evidence" value="ECO:0007669"/>
    <property type="project" value="InterPro"/>
</dbReference>
<keyword evidence="11 18" id="KW-1133">Transmembrane helix</keyword>
<name>K9W3W6_9CYAN</name>
<evidence type="ECO:0000259" key="20">
    <source>
        <dbReference type="Pfam" id="PF00912"/>
    </source>
</evidence>
<comment type="catalytic activity">
    <reaction evidence="16">
        <text>[GlcNAc-(1-&gt;4)-Mur2Ac(oyl-L-Ala-gamma-D-Glu-L-Lys-D-Ala-D-Ala)](n)-di-trans,octa-cis-undecaprenyl diphosphate + beta-D-GlcNAc-(1-&gt;4)-Mur2Ac(oyl-L-Ala-gamma-D-Glu-L-Lys-D-Ala-D-Ala)-di-trans,octa-cis-undecaprenyl diphosphate = [GlcNAc-(1-&gt;4)-Mur2Ac(oyl-L-Ala-gamma-D-Glu-L-Lys-D-Ala-D-Ala)](n+1)-di-trans,octa-cis-undecaprenyl diphosphate + di-trans,octa-cis-undecaprenyl diphosphate + H(+)</text>
        <dbReference type="Rhea" id="RHEA:23708"/>
        <dbReference type="Rhea" id="RHEA-COMP:9602"/>
        <dbReference type="Rhea" id="RHEA-COMP:9603"/>
        <dbReference type="ChEBI" id="CHEBI:15378"/>
        <dbReference type="ChEBI" id="CHEBI:58405"/>
        <dbReference type="ChEBI" id="CHEBI:60033"/>
        <dbReference type="ChEBI" id="CHEBI:78435"/>
        <dbReference type="EC" id="2.4.99.28"/>
    </reaction>
</comment>
<dbReference type="Gene3D" id="1.10.3810.10">
    <property type="entry name" value="Biosynthetic peptidoglycan transglycosylase-like"/>
    <property type="match status" value="1"/>
</dbReference>
<dbReference type="GO" id="GO:0009002">
    <property type="term" value="F:serine-type D-Ala-D-Ala carboxypeptidase activity"/>
    <property type="evidence" value="ECO:0007669"/>
    <property type="project" value="UniProtKB-EC"/>
</dbReference>
<comment type="subcellular location">
    <subcellularLocation>
        <location evidence="1">Membrane</location>
    </subcellularLocation>
</comment>
<dbReference type="KEGG" id="cep:Cri9333_3634"/>
<dbReference type="InterPro" id="IPR036950">
    <property type="entry name" value="PBP_transglycosylase"/>
</dbReference>
<dbReference type="GO" id="GO:0008955">
    <property type="term" value="F:peptidoglycan glycosyltransferase activity"/>
    <property type="evidence" value="ECO:0007669"/>
    <property type="project" value="UniProtKB-EC"/>
</dbReference>
<feature type="compositionally biased region" description="Basic and acidic residues" evidence="17">
    <location>
        <begin position="677"/>
        <end position="686"/>
    </location>
</feature>
<dbReference type="GO" id="GO:0030288">
    <property type="term" value="C:outer membrane-bounded periplasmic space"/>
    <property type="evidence" value="ECO:0007669"/>
    <property type="project" value="TreeGrafter"/>
</dbReference>
<dbReference type="InterPro" id="IPR001264">
    <property type="entry name" value="Glyco_trans_51"/>
</dbReference>
<evidence type="ECO:0000256" key="18">
    <source>
        <dbReference type="SAM" id="Phobius"/>
    </source>
</evidence>
<keyword evidence="22" id="KW-1185">Reference proteome</keyword>
<dbReference type="GO" id="GO:0016020">
    <property type="term" value="C:membrane"/>
    <property type="evidence" value="ECO:0007669"/>
    <property type="project" value="UniProtKB-SubCell"/>
</dbReference>
<keyword evidence="12 18" id="KW-0472">Membrane</keyword>
<keyword evidence="9" id="KW-0133">Cell shape</keyword>
<dbReference type="EC" id="2.4.1.129" evidence="21"/>
<dbReference type="SUPFAM" id="SSF56601">
    <property type="entry name" value="beta-lactamase/transpeptidase-like"/>
    <property type="match status" value="1"/>
</dbReference>
<dbReference type="InterPro" id="IPR050396">
    <property type="entry name" value="Glycosyltr_51/Transpeptidase"/>
</dbReference>
<dbReference type="PANTHER" id="PTHR32282:SF31">
    <property type="entry name" value="PEPTIDOGLYCAN GLYCOSYLTRANSFERASE"/>
    <property type="match status" value="1"/>
</dbReference>
<dbReference type="STRING" id="1173022.Cri9333_3634"/>
<keyword evidence="14" id="KW-0961">Cell wall biogenesis/degradation</keyword>
<keyword evidence="3" id="KW-0121">Carboxypeptidase</keyword>
<dbReference type="GO" id="GO:0009252">
    <property type="term" value="P:peptidoglycan biosynthetic process"/>
    <property type="evidence" value="ECO:0007669"/>
    <property type="project" value="UniProtKB-KW"/>
</dbReference>
<dbReference type="FunFam" id="1.10.3810.10:FF:000003">
    <property type="entry name" value="Penicillin-binding protein 1a"/>
    <property type="match status" value="1"/>
</dbReference>
<evidence type="ECO:0000313" key="21">
    <source>
        <dbReference type="EMBL" id="AFZ14452.1"/>
    </source>
</evidence>
<evidence type="ECO:0000256" key="2">
    <source>
        <dbReference type="ARBA" id="ARBA00004752"/>
    </source>
</evidence>
<feature type="domain" description="Penicillin-binding protein transpeptidase" evidence="19">
    <location>
        <begin position="402"/>
        <end position="650"/>
    </location>
</feature>
<keyword evidence="5 21" id="KW-0328">Glycosyltransferase</keyword>
<keyword evidence="8" id="KW-0378">Hydrolase</keyword>
<evidence type="ECO:0000256" key="16">
    <source>
        <dbReference type="ARBA" id="ARBA00049902"/>
    </source>
</evidence>